<dbReference type="GO" id="GO:0032259">
    <property type="term" value="P:methylation"/>
    <property type="evidence" value="ECO:0007669"/>
    <property type="project" value="UniProtKB-KW"/>
</dbReference>
<dbReference type="WBParaSite" id="HDID_0000899501-mRNA-1">
    <property type="protein sequence ID" value="HDID_0000899501-mRNA-1"/>
    <property type="gene ID" value="HDID_0000899501"/>
</dbReference>
<organism evidence="6">
    <name type="scientific">Hymenolepis diminuta</name>
    <name type="common">Rat tapeworm</name>
    <dbReference type="NCBI Taxonomy" id="6216"/>
    <lineage>
        <taxon>Eukaryota</taxon>
        <taxon>Metazoa</taxon>
        <taxon>Spiralia</taxon>
        <taxon>Lophotrochozoa</taxon>
        <taxon>Platyhelminthes</taxon>
        <taxon>Cestoda</taxon>
        <taxon>Eucestoda</taxon>
        <taxon>Cyclophyllidea</taxon>
        <taxon>Hymenolepididae</taxon>
        <taxon>Hymenolepis</taxon>
    </lineage>
</organism>
<dbReference type="PANTHER" id="PTHR46165">
    <property type="entry name" value="SET AND MYND DOMAIN-CONTAINING PROTEIN 4"/>
    <property type="match status" value="1"/>
</dbReference>
<evidence type="ECO:0000256" key="1">
    <source>
        <dbReference type="ARBA" id="ARBA00022603"/>
    </source>
</evidence>
<keyword evidence="4" id="KW-0472">Membrane</keyword>
<keyword evidence="4" id="KW-0812">Transmembrane</keyword>
<keyword evidence="3" id="KW-0949">S-adenosyl-L-methionine</keyword>
<reference evidence="6" key="1">
    <citation type="submission" date="2016-04" db="UniProtKB">
        <authorList>
            <consortium name="WormBaseParasite"/>
        </authorList>
    </citation>
    <scope>IDENTIFICATION</scope>
</reference>
<dbReference type="GO" id="GO:0005737">
    <property type="term" value="C:cytoplasm"/>
    <property type="evidence" value="ECO:0007669"/>
    <property type="project" value="TreeGrafter"/>
</dbReference>
<dbReference type="STRING" id="6216.A0A158QFK3"/>
<keyword evidence="4" id="KW-1133">Transmembrane helix</keyword>
<dbReference type="InterPro" id="IPR046341">
    <property type="entry name" value="SET_dom_sf"/>
</dbReference>
<proteinExistence type="predicted"/>
<sequence length="355" mass="40395">LTVLDIGTNFMGCFIDGERVKSNCPRRFIFCLLFKDGAGHQAFVGSTNVRSIPPKIIDPFDYSSIAFLQACSEKRSFKSLWGYTFAAVFLTFCFYIGGYPMKWCNETDLFFSVPSPDRRPDWIPASWLASCLLYHLQTVEINSFPISEAINHQERSSKALSLHLGRALYPSLSLINHSCGPSACLITARESYGVLIALKSIPTGGEITIDYMPAEHKLGLKRAKMFDEFYFFCNCTTCYSGFGTPDPEEVTILICPECKSQYPVKKKCPGCESLEGYRLFQRLDLREIKELEERAGRQDVDLEACTRILRDAQSVIQPPSKTLDRVQNLFCYACIYCYGMWTLEPWFLSDYLIFI</sequence>
<accession>A0A158QFK3</accession>
<keyword evidence="1" id="KW-0489">Methyltransferase</keyword>
<dbReference type="SUPFAM" id="SSF82199">
    <property type="entry name" value="SET domain"/>
    <property type="match status" value="1"/>
</dbReference>
<feature type="transmembrane region" description="Helical" evidence="4">
    <location>
        <begin position="80"/>
        <end position="101"/>
    </location>
</feature>
<evidence type="ECO:0000256" key="4">
    <source>
        <dbReference type="SAM" id="Phobius"/>
    </source>
</evidence>
<dbReference type="GO" id="GO:0042826">
    <property type="term" value="F:histone deacetylase binding"/>
    <property type="evidence" value="ECO:0007669"/>
    <property type="project" value="TreeGrafter"/>
</dbReference>
<dbReference type="PANTHER" id="PTHR46165:SF2">
    <property type="entry name" value="SET AND MYND DOMAIN-CONTAINING PROTEIN 4"/>
    <property type="match status" value="1"/>
</dbReference>
<dbReference type="AlphaFoldDB" id="A0A158QFK3"/>
<evidence type="ECO:0000313" key="6">
    <source>
        <dbReference type="WBParaSite" id="HDID_0000899501-mRNA-1"/>
    </source>
</evidence>
<evidence type="ECO:0000256" key="3">
    <source>
        <dbReference type="ARBA" id="ARBA00022691"/>
    </source>
</evidence>
<protein>
    <submittedName>
        <fullName evidence="6">SET domain-containing protein</fullName>
    </submittedName>
</protein>
<keyword evidence="2" id="KW-0808">Transferase</keyword>
<dbReference type="Gene3D" id="2.170.270.10">
    <property type="entry name" value="SET domain"/>
    <property type="match status" value="1"/>
</dbReference>
<dbReference type="InterPro" id="IPR001214">
    <property type="entry name" value="SET_dom"/>
</dbReference>
<dbReference type="GO" id="GO:0008168">
    <property type="term" value="F:methyltransferase activity"/>
    <property type="evidence" value="ECO:0007669"/>
    <property type="project" value="UniProtKB-KW"/>
</dbReference>
<evidence type="ECO:0000256" key="2">
    <source>
        <dbReference type="ARBA" id="ARBA00022679"/>
    </source>
</evidence>
<dbReference type="GO" id="GO:0005634">
    <property type="term" value="C:nucleus"/>
    <property type="evidence" value="ECO:0007669"/>
    <property type="project" value="TreeGrafter"/>
</dbReference>
<dbReference type="Pfam" id="PF00856">
    <property type="entry name" value="SET"/>
    <property type="match status" value="1"/>
</dbReference>
<evidence type="ECO:0000259" key="5">
    <source>
        <dbReference type="Pfam" id="PF00856"/>
    </source>
</evidence>
<dbReference type="InterPro" id="IPR052097">
    <property type="entry name" value="SET-MYND_domain_protein"/>
</dbReference>
<feature type="domain" description="SET" evidence="5">
    <location>
        <begin position="159"/>
        <end position="211"/>
    </location>
</feature>
<name>A0A158QFK3_HYMDI</name>